<keyword evidence="1" id="KW-0812">Transmembrane</keyword>
<name>A0A5D0NU75_9ACTN</name>
<dbReference type="SUPFAM" id="SSF52540">
    <property type="entry name" value="P-loop containing nucleoside triphosphate hydrolases"/>
    <property type="match status" value="1"/>
</dbReference>
<dbReference type="PANTHER" id="PTHR46844">
    <property type="entry name" value="SLR5058 PROTEIN"/>
    <property type="match status" value="1"/>
</dbReference>
<sequence>MNKIRRVARIVTLAALAVAASVAANQVLNAGTVSLRWAYVALAVAVLAALYGEVFAAGSRAPEQSPIASGRSGVYLRQLRASVAHMEIVGIATQSEFVMGMRQVYVDVSLAPKPSQETAREKYIGAVTEQPGERRTLESFLTDRSRRVHAVIGGPGSGKTTLVRHTALRLCERRLFGRQALPVLLYMRDHAGAILAEEPSGLAEVAAAAGWLAGKIPASWLERRLDRGGCVVLMDGLDEVADEDDRVRVVAWIKRQIERFPDNRYVLTSRPHGYLSNPLGSAEVLQVRRFTGDQVSRFLRGWYYAIECRALGSSGPHIQRMASGKADDLLGRLRGTPALYDLAANPLLLTMIANVHRYRGELPGSRSGLYREMCDVLLHRRQEARGLKDATGLRGAQKERVARALALAMMRAEKRDMRVGEADRAIAQVLRGVSQNVAPKTFLDEARKSGLLVEREQGVYSFAHLTLQEYLAAAQIGQQPECLRLIVDNVDNPWWRETTLLWAAEVDATPVIAACLARATVRSLSLGFDCAEQALEVDPDVRRDLEELLQVREFADDAQRRLITGVRASRALREVVWTVDGTTVCAHPVSRQLYAQFVRDERAAGLHTPLALPRADENDAETPASGLWPDDNQRFLGWLNALFDDGTTYRLPTAAELGDSATELIPEVATHAVWIKDDPERLRHQRVVGERPFYGWAGRWMSFPGPDLDPTRGHRELAFSSHPDQLLAFGHVYTVARALGAETGAESAADGGDRTLRMLALASMRSLDRCVAKARLLEGMSGEALLARRDLVTEFDVEVATARNLLTGVVRRLNRSGRERRAQATVLQRAAEQIRVRADELHFDLQRTPATDGPAIEARIRTLIETLTEALRLSREATASYVGELEGELERVLFAPSQDLPVEGMGDFDRVRSSNRIDGSVLYLDLAVRFAQRSDREALDAIMTAFRHLRRYWNARHPEEATRNRPGFEQVISDIREDLTAWASWREWPIEYFLHLAETTLAPAMSSLSPPFDDRSAGSLAGLPDNIVRLVRQAISREKPVDFTELACVRMEILALFTLMDATLHQEHMRLLADLYHVLIAFQDGEAALNRPSTDEDDSEVADVLILVRN</sequence>
<dbReference type="AlphaFoldDB" id="A0A5D0NU75"/>
<reference evidence="4 5" key="1">
    <citation type="submission" date="2019-08" db="EMBL/GenBank/DDBJ databases">
        <title>Actinomadura sp. nov. CYP1-5 isolated from mountain soil.</title>
        <authorList>
            <person name="Songsumanus A."/>
            <person name="Kuncharoen N."/>
            <person name="Kudo T."/>
            <person name="Yuki M."/>
            <person name="Igarashi Y."/>
            <person name="Tanasupawat S."/>
        </authorList>
    </citation>
    <scope>NUCLEOTIDE SEQUENCE [LARGE SCALE GENOMIC DNA]</scope>
    <source>
        <strain evidence="4 5">JCM 14158</strain>
    </source>
</reference>
<organism evidence="4 5">
    <name type="scientific">Actinomadura chibensis</name>
    <dbReference type="NCBI Taxonomy" id="392828"/>
    <lineage>
        <taxon>Bacteria</taxon>
        <taxon>Bacillati</taxon>
        <taxon>Actinomycetota</taxon>
        <taxon>Actinomycetes</taxon>
        <taxon>Streptosporangiales</taxon>
        <taxon>Thermomonosporaceae</taxon>
        <taxon>Actinomadura</taxon>
    </lineage>
</organism>
<gene>
    <name evidence="4" type="ORF">FXF69_01400</name>
</gene>
<evidence type="ECO:0000259" key="3">
    <source>
        <dbReference type="PROSITE" id="PS50837"/>
    </source>
</evidence>
<accession>A0A5D0NU75</accession>
<proteinExistence type="predicted"/>
<dbReference type="Pfam" id="PF05729">
    <property type="entry name" value="NACHT"/>
    <property type="match status" value="1"/>
</dbReference>
<dbReference type="STRING" id="1220554.GCA_001552135_07906"/>
<evidence type="ECO:0000313" key="4">
    <source>
        <dbReference type="EMBL" id="TYB47927.1"/>
    </source>
</evidence>
<dbReference type="PANTHER" id="PTHR46844:SF1">
    <property type="entry name" value="SLR5058 PROTEIN"/>
    <property type="match status" value="1"/>
</dbReference>
<protein>
    <submittedName>
        <fullName evidence="4">NACHT domain-containing protein</fullName>
    </submittedName>
</protein>
<dbReference type="Gene3D" id="3.40.50.300">
    <property type="entry name" value="P-loop containing nucleotide triphosphate hydrolases"/>
    <property type="match status" value="1"/>
</dbReference>
<dbReference type="RefSeq" id="WP_067904714.1">
    <property type="nucleotide sequence ID" value="NZ_VSFG01000001.1"/>
</dbReference>
<keyword evidence="1" id="KW-1133">Transmembrane helix</keyword>
<feature type="signal peptide" evidence="2">
    <location>
        <begin position="1"/>
        <end position="23"/>
    </location>
</feature>
<dbReference type="EMBL" id="VSFG01000001">
    <property type="protein sequence ID" value="TYB47927.1"/>
    <property type="molecule type" value="Genomic_DNA"/>
</dbReference>
<dbReference type="Proteomes" id="UP000323380">
    <property type="component" value="Unassembled WGS sequence"/>
</dbReference>
<evidence type="ECO:0000313" key="5">
    <source>
        <dbReference type="Proteomes" id="UP000323380"/>
    </source>
</evidence>
<evidence type="ECO:0000256" key="1">
    <source>
        <dbReference type="SAM" id="Phobius"/>
    </source>
</evidence>
<evidence type="ECO:0000256" key="2">
    <source>
        <dbReference type="SAM" id="SignalP"/>
    </source>
</evidence>
<feature type="transmembrane region" description="Helical" evidence="1">
    <location>
        <begin position="34"/>
        <end position="52"/>
    </location>
</feature>
<dbReference type="InterPro" id="IPR027417">
    <property type="entry name" value="P-loop_NTPase"/>
</dbReference>
<keyword evidence="1" id="KW-0472">Membrane</keyword>
<feature type="chain" id="PRO_5023081863" evidence="2">
    <location>
        <begin position="24"/>
        <end position="1110"/>
    </location>
</feature>
<comment type="caution">
    <text evidence="4">The sequence shown here is derived from an EMBL/GenBank/DDBJ whole genome shotgun (WGS) entry which is preliminary data.</text>
</comment>
<keyword evidence="2" id="KW-0732">Signal</keyword>
<dbReference type="InterPro" id="IPR007111">
    <property type="entry name" value="NACHT_NTPase"/>
</dbReference>
<feature type="domain" description="NACHT" evidence="3">
    <location>
        <begin position="147"/>
        <end position="271"/>
    </location>
</feature>
<keyword evidence="5" id="KW-1185">Reference proteome</keyword>
<dbReference type="PROSITE" id="PS50837">
    <property type="entry name" value="NACHT"/>
    <property type="match status" value="1"/>
</dbReference>